<dbReference type="GO" id="GO:0009507">
    <property type="term" value="C:chloroplast"/>
    <property type="evidence" value="ECO:0007669"/>
    <property type="project" value="InterPro"/>
</dbReference>
<dbReference type="PANTHER" id="PTHR36399:SF1">
    <property type="entry name" value="PHOTOSYNTHETIC NDH SUBUNIT OF SUBCOMPLEX B 5, CHLOROPLASTIC"/>
    <property type="match status" value="1"/>
</dbReference>
<dbReference type="AlphaFoldDB" id="A0A699T186"/>
<name>A0A699T186_TANCI</name>
<feature type="non-terminal residue" evidence="1">
    <location>
        <position position="1"/>
    </location>
</feature>
<gene>
    <name evidence="1" type="ORF">Tci_874693</name>
</gene>
<reference evidence="1" key="1">
    <citation type="journal article" date="2019" name="Sci. Rep.">
        <title>Draft genome of Tanacetum cinerariifolium, the natural source of mosquito coil.</title>
        <authorList>
            <person name="Yamashiro T."/>
            <person name="Shiraishi A."/>
            <person name="Satake H."/>
            <person name="Nakayama K."/>
        </authorList>
    </citation>
    <scope>NUCLEOTIDE SEQUENCE</scope>
</reference>
<evidence type="ECO:0000313" key="1">
    <source>
        <dbReference type="EMBL" id="GFD02724.1"/>
    </source>
</evidence>
<sequence>SLMLHVHIAATFWGSIAEDYAAVSPPSGFQGLISWLFLPSVALGMYLDVPVRFKLNSSLIQCW</sequence>
<dbReference type="GO" id="GO:0006979">
    <property type="term" value="P:response to oxidative stress"/>
    <property type="evidence" value="ECO:0007669"/>
    <property type="project" value="InterPro"/>
</dbReference>
<organism evidence="1">
    <name type="scientific">Tanacetum cinerariifolium</name>
    <name type="common">Dalmatian daisy</name>
    <name type="synonym">Chrysanthemum cinerariifolium</name>
    <dbReference type="NCBI Taxonomy" id="118510"/>
    <lineage>
        <taxon>Eukaryota</taxon>
        <taxon>Viridiplantae</taxon>
        <taxon>Streptophyta</taxon>
        <taxon>Embryophyta</taxon>
        <taxon>Tracheophyta</taxon>
        <taxon>Spermatophyta</taxon>
        <taxon>Magnoliopsida</taxon>
        <taxon>eudicotyledons</taxon>
        <taxon>Gunneridae</taxon>
        <taxon>Pentapetalae</taxon>
        <taxon>asterids</taxon>
        <taxon>campanulids</taxon>
        <taxon>Asterales</taxon>
        <taxon>Asteraceae</taxon>
        <taxon>Asteroideae</taxon>
        <taxon>Anthemideae</taxon>
        <taxon>Anthemidinae</taxon>
        <taxon>Tanacetum</taxon>
    </lineage>
</organism>
<dbReference type="PANTHER" id="PTHR36399">
    <property type="entry name" value="PHOTOSYNTHETIC NDH SUBUNIT OF SUBCOMPLEX B 5, CHLOROPLASTIC"/>
    <property type="match status" value="1"/>
</dbReference>
<dbReference type="EMBL" id="BKCJ011200019">
    <property type="protein sequence ID" value="GFD02724.1"/>
    <property type="molecule type" value="Genomic_DNA"/>
</dbReference>
<dbReference type="InterPro" id="IPR034569">
    <property type="entry name" value="PNSB5"/>
</dbReference>
<proteinExistence type="predicted"/>
<comment type="caution">
    <text evidence="1">The sequence shown here is derived from an EMBL/GenBank/DDBJ whole genome shotgun (WGS) entry which is preliminary data.</text>
</comment>
<protein>
    <submittedName>
        <fullName evidence="1">Photosynthetic NDH subunit of subcomplex B 5, chloroplastic</fullName>
    </submittedName>
</protein>
<accession>A0A699T186</accession>